<evidence type="ECO:0000256" key="6">
    <source>
        <dbReference type="ARBA" id="ARBA00023316"/>
    </source>
</evidence>
<gene>
    <name evidence="12" type="ORF">JQV55_16985</name>
</gene>
<dbReference type="PANTHER" id="PTHR21581">
    <property type="entry name" value="D-ALANYL-D-ALANINE CARBOXYPEPTIDASE"/>
    <property type="match status" value="1"/>
</dbReference>
<keyword evidence="13" id="KW-1185">Reference proteome</keyword>
<dbReference type="InterPro" id="IPR001967">
    <property type="entry name" value="Peptidase_S11_N"/>
</dbReference>
<evidence type="ECO:0000256" key="9">
    <source>
        <dbReference type="RuleBase" id="RU004016"/>
    </source>
</evidence>
<dbReference type="SUPFAM" id="SSF56601">
    <property type="entry name" value="beta-lactamase/transpeptidase-like"/>
    <property type="match status" value="1"/>
</dbReference>
<keyword evidence="2" id="KW-0732">Signal</keyword>
<dbReference type="GO" id="GO:0071555">
    <property type="term" value="P:cell wall organization"/>
    <property type="evidence" value="ECO:0007669"/>
    <property type="project" value="UniProtKB-KW"/>
</dbReference>
<feature type="domain" description="Peptidase S11 D-alanyl-D-alanine carboxypeptidase A N-terminal" evidence="11">
    <location>
        <begin position="35"/>
        <end position="253"/>
    </location>
</feature>
<dbReference type="InterPro" id="IPR018044">
    <property type="entry name" value="Peptidase_S11"/>
</dbReference>
<feature type="binding site" evidence="8">
    <location>
        <position position="223"/>
    </location>
    <ligand>
        <name>substrate</name>
    </ligand>
</feature>
<dbReference type="GO" id="GO:0009002">
    <property type="term" value="F:serine-type D-Ala-D-Ala carboxypeptidase activity"/>
    <property type="evidence" value="ECO:0007669"/>
    <property type="project" value="InterPro"/>
</dbReference>
<evidence type="ECO:0000313" key="12">
    <source>
        <dbReference type="EMBL" id="MBM1715266.1"/>
    </source>
</evidence>
<evidence type="ECO:0000256" key="1">
    <source>
        <dbReference type="ARBA" id="ARBA00007164"/>
    </source>
</evidence>
<sequence>MRARRVSSARLGLYFITAFWLIVIVPLSAMAAPYAAYVMDARTGKVIHSQNSDTRLHPASLTKMMTLYIAFEAIKRGEISLDSKVTISKKAAAEPPSKLGLRAGQRIALRYLIRAAAVKSANDAATAIGEAIGGSEARFARRMNRTAKALGMNRTTFKNMHGLTEAGHLSTAHDMSIMGRHLLYDFPEYYNLFSRVTADAGVRKVSHTNRRFLNSYKGADGIKTGYTRAAGFNLTASAERGSERIIVTVFGGKSTTSRNAEVTKLMDLGFRRAPSRAPLRKPQKPVYADVETAPSVPSTNPGSVAGGAGKTIRLVGAVKKSKRPQLRPGTAAPVLVAAVQDPLVSNADITAALKEAVKTPAPTQVAPAPNVTLAAATGAVLRPALRPTTASKPAAKRKKRAVEQEIVTRVSTSGGRHWGVNVGRFPSRYAAEKVLLKTALAEMSTLDGSLRKVVRRPQGFDANFLGMTRETADLACRRLAARKVSCFMIGPPG</sequence>
<evidence type="ECO:0000256" key="10">
    <source>
        <dbReference type="SAM" id="MobiDB-lite"/>
    </source>
</evidence>
<evidence type="ECO:0000313" key="13">
    <source>
        <dbReference type="Proteomes" id="UP000732193"/>
    </source>
</evidence>
<feature type="active site" description="Acyl-ester intermediate" evidence="7">
    <location>
        <position position="60"/>
    </location>
</feature>
<dbReference type="GO" id="GO:0008360">
    <property type="term" value="P:regulation of cell shape"/>
    <property type="evidence" value="ECO:0007669"/>
    <property type="project" value="UniProtKB-KW"/>
</dbReference>
<evidence type="ECO:0000256" key="5">
    <source>
        <dbReference type="ARBA" id="ARBA00022984"/>
    </source>
</evidence>
<evidence type="ECO:0000259" key="11">
    <source>
        <dbReference type="Pfam" id="PF00768"/>
    </source>
</evidence>
<evidence type="ECO:0000256" key="7">
    <source>
        <dbReference type="PIRSR" id="PIRSR618044-1"/>
    </source>
</evidence>
<accession>A0AAE2W0J8</accession>
<dbReference type="GO" id="GO:0009252">
    <property type="term" value="P:peptidoglycan biosynthetic process"/>
    <property type="evidence" value="ECO:0007669"/>
    <property type="project" value="UniProtKB-KW"/>
</dbReference>
<dbReference type="PANTHER" id="PTHR21581:SF6">
    <property type="entry name" value="TRAFFICKING PROTEIN PARTICLE COMPLEX SUBUNIT 12"/>
    <property type="match status" value="1"/>
</dbReference>
<evidence type="ECO:0000256" key="3">
    <source>
        <dbReference type="ARBA" id="ARBA00022801"/>
    </source>
</evidence>
<dbReference type="Proteomes" id="UP000732193">
    <property type="component" value="Unassembled WGS sequence"/>
</dbReference>
<proteinExistence type="inferred from homology"/>
<feature type="active site" description="Proton acceptor" evidence="7">
    <location>
        <position position="63"/>
    </location>
</feature>
<comment type="caution">
    <text evidence="12">The sequence shown here is derived from an EMBL/GenBank/DDBJ whole genome shotgun (WGS) entry which is preliminary data.</text>
</comment>
<dbReference type="Pfam" id="PF00768">
    <property type="entry name" value="Peptidase_S11"/>
    <property type="match status" value="1"/>
</dbReference>
<evidence type="ECO:0000256" key="4">
    <source>
        <dbReference type="ARBA" id="ARBA00022960"/>
    </source>
</evidence>
<keyword evidence="3 12" id="KW-0378">Hydrolase</keyword>
<dbReference type="InterPro" id="IPR012338">
    <property type="entry name" value="Beta-lactam/transpept-like"/>
</dbReference>
<dbReference type="Gene3D" id="3.40.710.10">
    <property type="entry name" value="DD-peptidase/beta-lactamase superfamily"/>
    <property type="match status" value="1"/>
</dbReference>
<evidence type="ECO:0000256" key="8">
    <source>
        <dbReference type="PIRSR" id="PIRSR618044-2"/>
    </source>
</evidence>
<name>A0AAE2W0J8_9RHOB</name>
<dbReference type="AlphaFoldDB" id="A0AAE2W0J8"/>
<comment type="similarity">
    <text evidence="1 9">Belongs to the peptidase S11 family.</text>
</comment>
<evidence type="ECO:0000256" key="2">
    <source>
        <dbReference type="ARBA" id="ARBA00022729"/>
    </source>
</evidence>
<dbReference type="PRINTS" id="PR00725">
    <property type="entry name" value="DADACBPTASE1"/>
</dbReference>
<dbReference type="GO" id="GO:0006508">
    <property type="term" value="P:proteolysis"/>
    <property type="evidence" value="ECO:0007669"/>
    <property type="project" value="InterPro"/>
</dbReference>
<reference evidence="12 13" key="1">
    <citation type="submission" date="2021-01" db="EMBL/GenBank/DDBJ databases">
        <title>Diatom-associated Roseobacters Show Island Model of Population Structure.</title>
        <authorList>
            <person name="Qu L."/>
            <person name="Feng X."/>
            <person name="Chen Y."/>
            <person name="Li L."/>
            <person name="Wang X."/>
            <person name="Hu Z."/>
            <person name="Wang H."/>
            <person name="Luo H."/>
        </authorList>
    </citation>
    <scope>NUCLEOTIDE SEQUENCE [LARGE SCALE GENOMIC DNA]</scope>
    <source>
        <strain evidence="12 13">TR60-84</strain>
    </source>
</reference>
<organism evidence="12 13">
    <name type="scientific">Sulfitobacter geojensis</name>
    <dbReference type="NCBI Taxonomy" id="1342299"/>
    <lineage>
        <taxon>Bacteria</taxon>
        <taxon>Pseudomonadati</taxon>
        <taxon>Pseudomonadota</taxon>
        <taxon>Alphaproteobacteria</taxon>
        <taxon>Rhodobacterales</taxon>
        <taxon>Roseobacteraceae</taxon>
        <taxon>Sulfitobacter</taxon>
    </lineage>
</organism>
<feature type="region of interest" description="Disordered" evidence="10">
    <location>
        <begin position="276"/>
        <end position="307"/>
    </location>
</feature>
<keyword evidence="5" id="KW-0573">Peptidoglycan synthesis</keyword>
<keyword evidence="4" id="KW-0133">Cell shape</keyword>
<keyword evidence="6" id="KW-0961">Cell wall biogenesis/degradation</keyword>
<feature type="active site" evidence="7">
    <location>
        <position position="120"/>
    </location>
</feature>
<dbReference type="EMBL" id="JAFBRM010000005">
    <property type="protein sequence ID" value="MBM1715266.1"/>
    <property type="molecule type" value="Genomic_DNA"/>
</dbReference>
<dbReference type="RefSeq" id="WP_203243113.1">
    <property type="nucleotide sequence ID" value="NZ_JAFBRH010000005.1"/>
</dbReference>
<protein>
    <submittedName>
        <fullName evidence="12">Serine hydrolase</fullName>
    </submittedName>
</protein>